<dbReference type="AlphaFoldDB" id="A0A6A6R756"/>
<keyword evidence="7" id="KW-1185">Reference proteome</keyword>
<evidence type="ECO:0000256" key="1">
    <source>
        <dbReference type="ARBA" id="ARBA00012346"/>
    </source>
</evidence>
<evidence type="ECO:0000256" key="4">
    <source>
        <dbReference type="PIRSR" id="PIRSR617939-2"/>
    </source>
</evidence>
<evidence type="ECO:0000256" key="2">
    <source>
        <dbReference type="ARBA" id="ARBA00023239"/>
    </source>
</evidence>
<keyword evidence="2" id="KW-0456">Lyase</keyword>
<reference evidence="6" key="1">
    <citation type="journal article" date="2020" name="Stud. Mycol.">
        <title>101 Dothideomycetes genomes: a test case for predicting lifestyles and emergence of pathogens.</title>
        <authorList>
            <person name="Haridas S."/>
            <person name="Albert R."/>
            <person name="Binder M."/>
            <person name="Bloem J."/>
            <person name="Labutti K."/>
            <person name="Salamov A."/>
            <person name="Andreopoulos B."/>
            <person name="Baker S."/>
            <person name="Barry K."/>
            <person name="Bills G."/>
            <person name="Bluhm B."/>
            <person name="Cannon C."/>
            <person name="Castanera R."/>
            <person name="Culley D."/>
            <person name="Daum C."/>
            <person name="Ezra D."/>
            <person name="Gonzalez J."/>
            <person name="Henrissat B."/>
            <person name="Kuo A."/>
            <person name="Liang C."/>
            <person name="Lipzen A."/>
            <person name="Lutzoni F."/>
            <person name="Magnuson J."/>
            <person name="Mondo S."/>
            <person name="Nolan M."/>
            <person name="Ohm R."/>
            <person name="Pangilinan J."/>
            <person name="Park H.-J."/>
            <person name="Ramirez L."/>
            <person name="Alfaro M."/>
            <person name="Sun H."/>
            <person name="Tritt A."/>
            <person name="Yoshinaga Y."/>
            <person name="Zwiers L.-H."/>
            <person name="Turgeon B."/>
            <person name="Goodwin S."/>
            <person name="Spatafora J."/>
            <person name="Crous P."/>
            <person name="Grigoriev I."/>
        </authorList>
    </citation>
    <scope>NUCLEOTIDE SEQUENCE</scope>
    <source>
        <strain evidence="6">CBS 269.34</strain>
    </source>
</reference>
<feature type="active site" description="Proton acceptor" evidence="3">
    <location>
        <position position="184"/>
    </location>
</feature>
<feature type="compositionally biased region" description="Acidic residues" evidence="5">
    <location>
        <begin position="353"/>
        <end position="362"/>
    </location>
</feature>
<feature type="compositionally biased region" description="Gly residues" evidence="5">
    <location>
        <begin position="363"/>
        <end position="373"/>
    </location>
</feature>
<accession>A0A6A6R756</accession>
<dbReference type="Proteomes" id="UP000799750">
    <property type="component" value="Unassembled WGS sequence"/>
</dbReference>
<evidence type="ECO:0000256" key="5">
    <source>
        <dbReference type="SAM" id="MobiDB-lite"/>
    </source>
</evidence>
<protein>
    <recommendedName>
        <fullName evidence="1">gamma-glutamylcyclotransferase</fullName>
        <ecNumber evidence="1">4.3.2.9</ecNumber>
    </recommendedName>
</protein>
<evidence type="ECO:0000256" key="3">
    <source>
        <dbReference type="PIRSR" id="PIRSR617939-1"/>
    </source>
</evidence>
<dbReference type="Gene3D" id="3.10.490.10">
    <property type="entry name" value="Gamma-glutamyl cyclotransferase-like"/>
    <property type="match status" value="1"/>
</dbReference>
<dbReference type="PANTHER" id="PTHR12935:SF0">
    <property type="entry name" value="GAMMA-GLUTAMYLCYCLOTRANSFERASE"/>
    <property type="match status" value="1"/>
</dbReference>
<dbReference type="EMBL" id="MU004184">
    <property type="protein sequence ID" value="KAF2499327.1"/>
    <property type="molecule type" value="Genomic_DNA"/>
</dbReference>
<name>A0A6A6R756_9PEZI</name>
<dbReference type="GO" id="GO:0003839">
    <property type="term" value="F:gamma-glutamylcyclotransferase activity"/>
    <property type="evidence" value="ECO:0007669"/>
    <property type="project" value="UniProtKB-EC"/>
</dbReference>
<organism evidence="6 7">
    <name type="scientific">Lophium mytilinum</name>
    <dbReference type="NCBI Taxonomy" id="390894"/>
    <lineage>
        <taxon>Eukaryota</taxon>
        <taxon>Fungi</taxon>
        <taxon>Dikarya</taxon>
        <taxon>Ascomycota</taxon>
        <taxon>Pezizomycotina</taxon>
        <taxon>Dothideomycetes</taxon>
        <taxon>Pleosporomycetidae</taxon>
        <taxon>Mytilinidiales</taxon>
        <taxon>Mytilinidiaceae</taxon>
        <taxon>Lophium</taxon>
    </lineage>
</organism>
<evidence type="ECO:0000313" key="6">
    <source>
        <dbReference type="EMBL" id="KAF2499327.1"/>
    </source>
</evidence>
<feature type="binding site" evidence="4">
    <location>
        <position position="253"/>
    </location>
    <ligand>
        <name>substrate</name>
    </ligand>
</feature>
<evidence type="ECO:0000313" key="7">
    <source>
        <dbReference type="Proteomes" id="UP000799750"/>
    </source>
</evidence>
<feature type="binding site" evidence="4">
    <location>
        <begin position="91"/>
        <end position="96"/>
    </location>
    <ligand>
        <name>substrate</name>
    </ligand>
</feature>
<dbReference type="PANTHER" id="PTHR12935">
    <property type="entry name" value="GAMMA-GLUTAMYLCYCLOTRANSFERASE"/>
    <property type="match status" value="1"/>
</dbReference>
<dbReference type="OrthoDB" id="2017317at2759"/>
<feature type="region of interest" description="Disordered" evidence="5">
    <location>
        <begin position="40"/>
        <end position="64"/>
    </location>
</feature>
<proteinExistence type="predicted"/>
<feature type="region of interest" description="Disordered" evidence="5">
    <location>
        <begin position="349"/>
        <end position="373"/>
    </location>
</feature>
<gene>
    <name evidence="6" type="ORF">BU16DRAFT_503401</name>
</gene>
<dbReference type="InterPro" id="IPR017939">
    <property type="entry name" value="G-Glutamylcylcotransferase"/>
</dbReference>
<dbReference type="EC" id="4.3.2.9" evidence="1"/>
<sequence length="373" mass="42002">MSSRLEAHTTSNLDRRAFYPTSAQKYAVLQNLYNEYQYSRKQPHHVSPAPKLPAPSQDRLDSSMTEEPYNLDTFTSQYIPEQNEKRTTVLYLAYGSNLCDETFLGRRGIKPLSQLNVLVPSLRLTFDLPGIPYNEPCFANTARRVRTPSLSPTRDYHKDHWKKPLVGTVYEVSLTDYAHIIATEGGGAGYHDIVVACHPLAPSTPCVPTSPSTPPFRAHTLFAPAPDPDSAERDDGDRLFRPDPSYAQPSARYLKLITDGAVERGLPGEYLEYLQGIRTYTITRKRQEVGRAVFLNVWMPILAFMFVLQERFKDEKGRSPRWVVGMFAVVFNGVWRSYDGVFRPVFGDGERTEGEEDEEEVGEGGGGVLSDLV</sequence>